<protein>
    <submittedName>
        <fullName evidence="1">Uncharacterized protein</fullName>
    </submittedName>
</protein>
<evidence type="ECO:0000313" key="1">
    <source>
        <dbReference type="EMBL" id="CAE7681585.1"/>
    </source>
</evidence>
<proteinExistence type="predicted"/>
<accession>A0A812WG62</accession>
<dbReference type="OrthoDB" id="411491at2759"/>
<dbReference type="SUPFAM" id="SSF52540">
    <property type="entry name" value="P-loop containing nucleoside triphosphate hydrolases"/>
    <property type="match status" value="1"/>
</dbReference>
<feature type="non-terminal residue" evidence="1">
    <location>
        <position position="140"/>
    </location>
</feature>
<gene>
    <name evidence="1" type="ORF">SNEC2469_LOCUS19602</name>
</gene>
<sequence>SVGFVGPSSSGKTTVLRAAAAALSMQEQVLVVDFRSELVGVAVNACEIGLEHAAYLVPPPGAEEEDAIQRAIEDHAPEVVVAEFTLPTSALRAAKRCTEAGVRLVCSLRCTMQGLACCLDEGAREDFPFASLTELCPGHL</sequence>
<name>A0A812WG62_9DINO</name>
<reference evidence="1" key="1">
    <citation type="submission" date="2021-02" db="EMBL/GenBank/DDBJ databases">
        <authorList>
            <person name="Dougan E. K."/>
            <person name="Rhodes N."/>
            <person name="Thang M."/>
            <person name="Chan C."/>
        </authorList>
    </citation>
    <scope>NUCLEOTIDE SEQUENCE</scope>
</reference>
<dbReference type="EMBL" id="CAJNJA010033590">
    <property type="protein sequence ID" value="CAE7681585.1"/>
    <property type="molecule type" value="Genomic_DNA"/>
</dbReference>
<evidence type="ECO:0000313" key="2">
    <source>
        <dbReference type="Proteomes" id="UP000601435"/>
    </source>
</evidence>
<dbReference type="Gene3D" id="3.40.50.300">
    <property type="entry name" value="P-loop containing nucleotide triphosphate hydrolases"/>
    <property type="match status" value="1"/>
</dbReference>
<dbReference type="InterPro" id="IPR027417">
    <property type="entry name" value="P-loop_NTPase"/>
</dbReference>
<dbReference type="Proteomes" id="UP000601435">
    <property type="component" value="Unassembled WGS sequence"/>
</dbReference>
<organism evidence="1 2">
    <name type="scientific">Symbiodinium necroappetens</name>
    <dbReference type="NCBI Taxonomy" id="1628268"/>
    <lineage>
        <taxon>Eukaryota</taxon>
        <taxon>Sar</taxon>
        <taxon>Alveolata</taxon>
        <taxon>Dinophyceae</taxon>
        <taxon>Suessiales</taxon>
        <taxon>Symbiodiniaceae</taxon>
        <taxon>Symbiodinium</taxon>
    </lineage>
</organism>
<dbReference type="AlphaFoldDB" id="A0A812WG62"/>
<comment type="caution">
    <text evidence="1">The sequence shown here is derived from an EMBL/GenBank/DDBJ whole genome shotgun (WGS) entry which is preliminary data.</text>
</comment>
<keyword evidence="2" id="KW-1185">Reference proteome</keyword>